<evidence type="ECO:0000256" key="3">
    <source>
        <dbReference type="ARBA" id="ARBA00014754"/>
    </source>
</evidence>
<keyword evidence="4" id="KW-0732">Signal</keyword>
<keyword evidence="5 7" id="KW-0574">Periplasm</keyword>
<dbReference type="EMBL" id="LDOU01000007">
    <property type="protein sequence ID" value="KLV10072.1"/>
    <property type="molecule type" value="Genomic_DNA"/>
</dbReference>
<dbReference type="NCBIfam" id="TIGR03170">
    <property type="entry name" value="flgA_cterm"/>
    <property type="match status" value="1"/>
</dbReference>
<proteinExistence type="inferred from homology"/>
<dbReference type="InterPro" id="IPR017585">
    <property type="entry name" value="SAF_FlgA"/>
</dbReference>
<evidence type="ECO:0000313" key="9">
    <source>
        <dbReference type="EMBL" id="KLV10072.1"/>
    </source>
</evidence>
<dbReference type="AlphaFoldDB" id="A0A0J1K6U6"/>
<dbReference type="InterPro" id="IPR039246">
    <property type="entry name" value="Flagellar_FlgA"/>
</dbReference>
<evidence type="ECO:0000256" key="2">
    <source>
        <dbReference type="ARBA" id="ARBA00010474"/>
    </source>
</evidence>
<comment type="similarity">
    <text evidence="2 7">Belongs to the FlgA family.</text>
</comment>
<dbReference type="GO" id="GO:0042597">
    <property type="term" value="C:periplasmic space"/>
    <property type="evidence" value="ECO:0007669"/>
    <property type="project" value="UniProtKB-SubCell"/>
</dbReference>
<dbReference type="STRING" id="320778.ABT57_09970"/>
<dbReference type="PANTHER" id="PTHR36307">
    <property type="entry name" value="FLAGELLA BASAL BODY P-RING FORMATION PROTEIN FLGA"/>
    <property type="match status" value="1"/>
</dbReference>
<evidence type="ECO:0000256" key="7">
    <source>
        <dbReference type="RuleBase" id="RU362063"/>
    </source>
</evidence>
<evidence type="ECO:0000256" key="4">
    <source>
        <dbReference type="ARBA" id="ARBA00022729"/>
    </source>
</evidence>
<evidence type="ECO:0000259" key="8">
    <source>
        <dbReference type="SMART" id="SM00858"/>
    </source>
</evidence>
<feature type="domain" description="SAF" evidence="8">
    <location>
        <begin position="97"/>
        <end position="158"/>
    </location>
</feature>
<accession>A0A0J1K6U6</accession>
<name>A0A0J1K6U6_9GAMM</name>
<dbReference type="Pfam" id="PF13144">
    <property type="entry name" value="ChapFlgA"/>
    <property type="match status" value="1"/>
</dbReference>
<dbReference type="GO" id="GO:0044780">
    <property type="term" value="P:bacterial-type flagellum assembly"/>
    <property type="evidence" value="ECO:0007669"/>
    <property type="project" value="InterPro"/>
</dbReference>
<comment type="subcellular location">
    <subcellularLocation>
        <location evidence="1 7">Periplasm</location>
    </subcellularLocation>
</comment>
<evidence type="ECO:0000313" key="10">
    <source>
        <dbReference type="Proteomes" id="UP000035909"/>
    </source>
</evidence>
<organism evidence="9 10">
    <name type="scientific">Photobacterium ganghwense</name>
    <dbReference type="NCBI Taxonomy" id="320778"/>
    <lineage>
        <taxon>Bacteria</taxon>
        <taxon>Pseudomonadati</taxon>
        <taxon>Pseudomonadota</taxon>
        <taxon>Gammaproteobacteria</taxon>
        <taxon>Vibrionales</taxon>
        <taxon>Vibrionaceae</taxon>
        <taxon>Photobacterium</taxon>
    </lineage>
</organism>
<evidence type="ECO:0000256" key="5">
    <source>
        <dbReference type="ARBA" id="ARBA00022764"/>
    </source>
</evidence>
<evidence type="ECO:0000256" key="6">
    <source>
        <dbReference type="ARBA" id="ARBA00025643"/>
    </source>
</evidence>
<dbReference type="CDD" id="cd11614">
    <property type="entry name" value="SAF_CpaB_FlgA_like"/>
    <property type="match status" value="1"/>
</dbReference>
<keyword evidence="10" id="KW-1185">Reference proteome</keyword>
<gene>
    <name evidence="9" type="ORF">ABT57_09970</name>
</gene>
<keyword evidence="7" id="KW-1005">Bacterial flagellum biogenesis</keyword>
<dbReference type="Gene3D" id="2.30.30.760">
    <property type="match status" value="1"/>
</dbReference>
<dbReference type="PATRIC" id="fig|320778.3.peg.2175"/>
<protein>
    <recommendedName>
        <fullName evidence="3 7">Flagella basal body P-ring formation protein FlgA</fullName>
    </recommendedName>
</protein>
<dbReference type="Gene3D" id="3.90.1210.10">
    <property type="entry name" value="Antifreeze-like/N-acetylneuraminic acid synthase C-terminal domain"/>
    <property type="match status" value="1"/>
</dbReference>
<comment type="caution">
    <text evidence="9">The sequence shown here is derived from an EMBL/GenBank/DDBJ whole genome shotgun (WGS) entry which is preliminary data.</text>
</comment>
<reference evidence="9 10" key="1">
    <citation type="submission" date="2015-05" db="EMBL/GenBank/DDBJ databases">
        <title>Photobacterium galathea sp. nov.</title>
        <authorList>
            <person name="Machado H."/>
            <person name="Gram L."/>
        </authorList>
    </citation>
    <scope>NUCLEOTIDE SEQUENCE [LARGE SCALE GENOMIC DNA]</scope>
    <source>
        <strain evidence="9 10">DSM 22954</strain>
    </source>
</reference>
<dbReference type="InterPro" id="IPR013974">
    <property type="entry name" value="SAF"/>
</dbReference>
<dbReference type="Proteomes" id="UP000035909">
    <property type="component" value="Unassembled WGS sequence"/>
</dbReference>
<dbReference type="Pfam" id="PF17656">
    <property type="entry name" value="ChapFlgA_N"/>
    <property type="match status" value="1"/>
</dbReference>
<dbReference type="PANTHER" id="PTHR36307:SF1">
    <property type="entry name" value="FLAGELLA BASAL BODY P-RING FORMATION PROTEIN FLGA"/>
    <property type="match status" value="1"/>
</dbReference>
<evidence type="ECO:0000256" key="1">
    <source>
        <dbReference type="ARBA" id="ARBA00004418"/>
    </source>
</evidence>
<dbReference type="SMART" id="SM00858">
    <property type="entry name" value="SAF"/>
    <property type="match status" value="1"/>
</dbReference>
<sequence length="221" mass="24693">MAAQTMTEQALADFVRQEMQAEVDAYARQHHWQNVQTDIAITVPAAVQHLPVCPVPLTIAASDLNNQPVGNLKRQVRCDGGTYPWRINTTVKVEVQLPVVVARTALNRGTKLAADMLKMQVMRFNRATDFATQIPSVTSKRTERRIRSGQVIRPASLQQRWLVETGDEVLITARKDGMQASTRGIALEDGGKNEQIEVKNSRSEKVIKVRVTDYGKVETVF</sequence>
<comment type="function">
    <text evidence="6 7">Involved in the assembly process of the P-ring formation. It may associate with FlgF on the rod constituting a structure essential for the P-ring assembly or may act as a modulator protein for the P-ring assembly.</text>
</comment>
<dbReference type="InterPro" id="IPR041231">
    <property type="entry name" value="FlgA_N"/>
</dbReference>